<name>A0A5N0DZQ8_9NOCA</name>
<evidence type="ECO:0000313" key="2">
    <source>
        <dbReference type="Proteomes" id="UP000323876"/>
    </source>
</evidence>
<accession>A0A5N0DZQ8</accession>
<dbReference type="OrthoDB" id="2720680at2"/>
<dbReference type="EMBL" id="VXLC01000031">
    <property type="protein sequence ID" value="KAA8881870.1"/>
    <property type="molecule type" value="Genomic_DNA"/>
</dbReference>
<reference evidence="1 2" key="1">
    <citation type="submission" date="2019-09" db="EMBL/GenBank/DDBJ databases">
        <authorList>
            <person name="Wang X."/>
        </authorList>
    </citation>
    <scope>NUCLEOTIDE SEQUENCE [LARGE SCALE GENOMIC DNA]</scope>
    <source>
        <strain evidence="1 2">CICC 11023</strain>
    </source>
</reference>
<protein>
    <submittedName>
        <fullName evidence="1">Uncharacterized protein</fullName>
    </submittedName>
</protein>
<dbReference type="AlphaFoldDB" id="A0A5N0DZQ8"/>
<dbReference type="Proteomes" id="UP000323876">
    <property type="component" value="Unassembled WGS sequence"/>
</dbReference>
<proteinExistence type="predicted"/>
<comment type="caution">
    <text evidence="1">The sequence shown here is derived from an EMBL/GenBank/DDBJ whole genome shotgun (WGS) entry which is preliminary data.</text>
</comment>
<sequence>MEDTAERESLHNELLKVLKLIDFGNRYLSCYVELTGGSGQHDYRIDLDNVSSILSETGLSFRYFTKEKFFGYLEKHKQYDLFFHITLRRSAAEFSLYLGSDRGVIGGLWSDLAQQITREPHTEVDVFHESRGLPFSSETGLRHVIESGVTTFRHARDLIWPHFDWLTPARESC</sequence>
<gene>
    <name evidence="1" type="ORF">F3087_40070</name>
</gene>
<dbReference type="RefSeq" id="WP_150407395.1">
    <property type="nucleotide sequence ID" value="NZ_VXLC01000031.1"/>
</dbReference>
<organism evidence="1 2">
    <name type="scientific">Nocardia colli</name>
    <dbReference type="NCBI Taxonomy" id="2545717"/>
    <lineage>
        <taxon>Bacteria</taxon>
        <taxon>Bacillati</taxon>
        <taxon>Actinomycetota</taxon>
        <taxon>Actinomycetes</taxon>
        <taxon>Mycobacteriales</taxon>
        <taxon>Nocardiaceae</taxon>
        <taxon>Nocardia</taxon>
    </lineage>
</organism>
<keyword evidence="2" id="KW-1185">Reference proteome</keyword>
<evidence type="ECO:0000313" key="1">
    <source>
        <dbReference type="EMBL" id="KAA8881870.1"/>
    </source>
</evidence>